<comment type="caution">
    <text evidence="5">The sequence shown here is derived from an EMBL/GenBank/DDBJ whole genome shotgun (WGS) entry which is preliminary data.</text>
</comment>
<dbReference type="Pfam" id="PF02595">
    <property type="entry name" value="Gly_kinase"/>
    <property type="match status" value="1"/>
</dbReference>
<dbReference type="InterPro" id="IPR004381">
    <property type="entry name" value="Glycerate_kinase"/>
</dbReference>
<organism evidence="5 6">
    <name type="scientific">Viridibacillus arvi</name>
    <dbReference type="NCBI Taxonomy" id="263475"/>
    <lineage>
        <taxon>Bacteria</taxon>
        <taxon>Bacillati</taxon>
        <taxon>Bacillota</taxon>
        <taxon>Bacilli</taxon>
        <taxon>Bacillales</taxon>
        <taxon>Caryophanaceae</taxon>
        <taxon>Viridibacillus</taxon>
    </lineage>
</organism>
<dbReference type="PANTHER" id="PTHR21599">
    <property type="entry name" value="GLYCERATE KINASE"/>
    <property type="match status" value="1"/>
</dbReference>
<dbReference type="InterPro" id="IPR018197">
    <property type="entry name" value="Glycerate_kinase_RE-like"/>
</dbReference>
<dbReference type="PANTHER" id="PTHR21599:SF0">
    <property type="entry name" value="GLYCERATE KINASE"/>
    <property type="match status" value="1"/>
</dbReference>
<dbReference type="SUPFAM" id="SSF110738">
    <property type="entry name" value="Glycerate kinase I"/>
    <property type="match status" value="1"/>
</dbReference>
<proteinExistence type="inferred from homology"/>
<evidence type="ECO:0000256" key="2">
    <source>
        <dbReference type="ARBA" id="ARBA00022679"/>
    </source>
</evidence>
<dbReference type="EMBL" id="LILB01000008">
    <property type="protein sequence ID" value="KOO47892.1"/>
    <property type="molecule type" value="Genomic_DNA"/>
</dbReference>
<reference evidence="6" key="1">
    <citation type="submission" date="2015-08" db="EMBL/GenBank/DDBJ databases">
        <title>Fjat-10028 dsm 16317.</title>
        <authorList>
            <person name="Liu B."/>
            <person name="Wang J."/>
            <person name="Zhu Y."/>
            <person name="Liu G."/>
            <person name="Chen Q."/>
            <person name="Chen Z."/>
            <person name="Lan J."/>
            <person name="Che J."/>
            <person name="Ge C."/>
            <person name="Shi H."/>
            <person name="Pan Z."/>
            <person name="Liu X."/>
        </authorList>
    </citation>
    <scope>NUCLEOTIDE SEQUENCE [LARGE SCALE GENOMIC DNA]</scope>
    <source>
        <strain evidence="6">DSM 16317</strain>
    </source>
</reference>
<dbReference type="PIRSF" id="PIRSF006078">
    <property type="entry name" value="GlxK"/>
    <property type="match status" value="1"/>
</dbReference>
<keyword evidence="2 4" id="KW-0808">Transferase</keyword>
<dbReference type="Gene3D" id="3.90.1510.10">
    <property type="entry name" value="Glycerate kinase, domain 2"/>
    <property type="match status" value="1"/>
</dbReference>
<evidence type="ECO:0000313" key="6">
    <source>
        <dbReference type="Proteomes" id="UP000036867"/>
    </source>
</evidence>
<dbReference type="NCBIfam" id="TIGR00045">
    <property type="entry name" value="glycerate kinase"/>
    <property type="match status" value="1"/>
</dbReference>
<accession>A0A0M0LAI7</accession>
<keyword evidence="6" id="KW-1185">Reference proteome</keyword>
<evidence type="ECO:0000313" key="5">
    <source>
        <dbReference type="EMBL" id="KOO47892.1"/>
    </source>
</evidence>
<evidence type="ECO:0000256" key="1">
    <source>
        <dbReference type="ARBA" id="ARBA00006284"/>
    </source>
</evidence>
<dbReference type="OrthoDB" id="9774290at2"/>
<protein>
    <submittedName>
        <fullName evidence="5">Glycerate kinase</fullName>
    </submittedName>
</protein>
<dbReference type="RefSeq" id="WP_053418765.1">
    <property type="nucleotide sequence ID" value="NZ_LILB01000008.1"/>
</dbReference>
<dbReference type="GeneID" id="301138357"/>
<keyword evidence="3 4" id="KW-0418">Kinase</keyword>
<name>A0A0M0LAI7_9BACL</name>
<dbReference type="GO" id="GO:0031388">
    <property type="term" value="P:organic acid phosphorylation"/>
    <property type="evidence" value="ECO:0007669"/>
    <property type="project" value="UniProtKB-UniRule"/>
</dbReference>
<dbReference type="InterPro" id="IPR036129">
    <property type="entry name" value="Glycerate_kinase_sf"/>
</dbReference>
<dbReference type="Gene3D" id="3.40.50.10350">
    <property type="entry name" value="Glycerate kinase, domain 1"/>
    <property type="match status" value="1"/>
</dbReference>
<evidence type="ECO:0000256" key="4">
    <source>
        <dbReference type="PIRNR" id="PIRNR006078"/>
    </source>
</evidence>
<dbReference type="PATRIC" id="fig|263475.3.peg.2827"/>
<evidence type="ECO:0000256" key="3">
    <source>
        <dbReference type="ARBA" id="ARBA00022777"/>
    </source>
</evidence>
<comment type="similarity">
    <text evidence="1 4">Belongs to the glycerate kinase type-1 family.</text>
</comment>
<dbReference type="STRING" id="263475.AMD00_19870"/>
<gene>
    <name evidence="5" type="ORF">AMD00_19870</name>
</gene>
<dbReference type="AlphaFoldDB" id="A0A0M0LAI7"/>
<dbReference type="GO" id="GO:0008887">
    <property type="term" value="F:glycerate kinase activity"/>
    <property type="evidence" value="ECO:0007669"/>
    <property type="project" value="UniProtKB-UniRule"/>
</dbReference>
<sequence length="377" mass="39687">MKIVVSPDSFKGSLTATEAAKAMVAAIHEINPEIETVLLPVADGGEGTLEPLLEVTNGQIISVKVQDPIGRLVEADYGILGNGETCVIEMAKASGLTLLTNDERNPLIASTYGTGQLIRHALDAGFRKFIIGIGGSATNDGGTGMLNALGMRFLNIDGKELELGAEALSTLHQIDDSFFDERIKVSEFIIACDVDNPFVGTNGATTIFGPQKGVTPEMVQRIDDNLTILANKIEAITGVALHQEPGAGAAGGLGGAFLAFFPVVLKPGIEVVMKAIDFHGQILGASLIITGEGKSDFQTLSGKAPIGVANAAKELQIPVALISGYVDDDSHVSLSEHFSAIASVVNESITQQESIQNAAFHLKKRAYETLQQIIKKL</sequence>
<dbReference type="Proteomes" id="UP000036867">
    <property type="component" value="Unassembled WGS sequence"/>
</dbReference>
<dbReference type="InterPro" id="IPR018193">
    <property type="entry name" value="Glyc_kinase_flavodox-like_fold"/>
</dbReference>